<dbReference type="AlphaFoldDB" id="A0A2I2GNK5"/>
<evidence type="ECO:0000313" key="4">
    <source>
        <dbReference type="Proteomes" id="UP000234275"/>
    </source>
</evidence>
<sequence>MRLSRCLLAELRSRPKPSCSYEYKHPWLRGLKMAQLTEIAQATGIRSAGPKDPLSERLDQELQTWEHASAGVAEHGRSGLPRGPQLTSTDFARGMSILSIDMGIKNLAYTHLIVPGKDRQREGTNPLPILNAWRRIDVSRLPDESQLSSADALSTPTFLDHIFSPLTSTVAAEDEEIDSPILIQDDEFWPLALAPRAYTLVSALLEAYKPTHVLLERQRFRTNRATSVFEWTLRVGVFEGMLYSTFLALARERGGSPPLVVPIEPPRVARYLAQKTQSSKVEKKSKDGKVKKLNTRETKKMKIDLVGSWLASSTRPSSHHSPKLEIGRDELLHRWIDVYLSKWSGSGKGSRRRGGSKKDTGKGQDAVWHGVPKLDDLADCLVQGVTWLDWMRMRDRLAREGSSVVAPNKTSKKSG</sequence>
<reference evidence="3 4" key="1">
    <citation type="submission" date="2016-12" db="EMBL/GenBank/DDBJ databases">
        <title>The genomes of Aspergillus section Nigri reveals drivers in fungal speciation.</title>
        <authorList>
            <consortium name="DOE Joint Genome Institute"/>
            <person name="Vesth T.C."/>
            <person name="Nybo J."/>
            <person name="Theobald S."/>
            <person name="Brandl J."/>
            <person name="Frisvad J.C."/>
            <person name="Nielsen K.F."/>
            <person name="Lyhne E.K."/>
            <person name="Kogle M.E."/>
            <person name="Kuo A."/>
            <person name="Riley R."/>
            <person name="Clum A."/>
            <person name="Nolan M."/>
            <person name="Lipzen A."/>
            <person name="Salamov A."/>
            <person name="Henrissat B."/>
            <person name="Wiebenga A."/>
            <person name="De Vries R.P."/>
            <person name="Grigoriev I.V."/>
            <person name="Mortensen U.H."/>
            <person name="Andersen M.R."/>
            <person name="Baker S.E."/>
        </authorList>
    </citation>
    <scope>NUCLEOTIDE SEQUENCE [LARGE SCALE GENOMIC DNA]</scope>
    <source>
        <strain evidence="3 4">IBT 23096</strain>
    </source>
</reference>
<name>A0A2I2GNK5_9EURO</name>
<proteinExistence type="predicted"/>
<dbReference type="Pfam" id="PF09159">
    <property type="entry name" value="Ydc2-catalyt"/>
    <property type="match status" value="1"/>
</dbReference>
<dbReference type="GeneID" id="36553896"/>
<evidence type="ECO:0000313" key="3">
    <source>
        <dbReference type="EMBL" id="PLB54446.1"/>
    </source>
</evidence>
<dbReference type="PROSITE" id="PS50800">
    <property type="entry name" value="SAP"/>
    <property type="match status" value="1"/>
</dbReference>
<dbReference type="Gene3D" id="3.30.420.10">
    <property type="entry name" value="Ribonuclease H-like superfamily/Ribonuclease H"/>
    <property type="match status" value="1"/>
</dbReference>
<keyword evidence="4" id="KW-1185">Reference proteome</keyword>
<feature type="region of interest" description="Disordered" evidence="1">
    <location>
        <begin position="345"/>
        <end position="368"/>
    </location>
</feature>
<dbReference type="InterPro" id="IPR003034">
    <property type="entry name" value="SAP_dom"/>
</dbReference>
<dbReference type="PANTHER" id="PTHR28072:SF1">
    <property type="entry name" value="CRUCIFORM CUTTING ENDONUCLEASE 1, MITOCHONDRIAL-RELATED"/>
    <property type="match status" value="1"/>
</dbReference>
<dbReference type="SUPFAM" id="SSF53098">
    <property type="entry name" value="Ribonuclease H-like"/>
    <property type="match status" value="1"/>
</dbReference>
<dbReference type="InterPro" id="IPR012337">
    <property type="entry name" value="RNaseH-like_sf"/>
</dbReference>
<dbReference type="InterPro" id="IPR039197">
    <property type="entry name" value="Mrs1/Cce1"/>
</dbReference>
<dbReference type="GO" id="GO:0004520">
    <property type="term" value="F:DNA endonuclease activity"/>
    <property type="evidence" value="ECO:0007669"/>
    <property type="project" value="TreeGrafter"/>
</dbReference>
<evidence type="ECO:0000256" key="1">
    <source>
        <dbReference type="SAM" id="MobiDB-lite"/>
    </source>
</evidence>
<dbReference type="GO" id="GO:0000403">
    <property type="term" value="F:Y-form DNA binding"/>
    <property type="evidence" value="ECO:0007669"/>
    <property type="project" value="TreeGrafter"/>
</dbReference>
<feature type="domain" description="SAP" evidence="2">
    <location>
        <begin position="28"/>
        <end position="62"/>
    </location>
</feature>
<dbReference type="PANTHER" id="PTHR28072">
    <property type="entry name" value="CRUCIFORM CUTTING ENDONUCLEASE 1, MITOCHONDRIAL-RELATED"/>
    <property type="match status" value="1"/>
</dbReference>
<evidence type="ECO:0000259" key="2">
    <source>
        <dbReference type="PROSITE" id="PS50800"/>
    </source>
</evidence>
<organism evidence="3 4">
    <name type="scientific">Aspergillus steynii IBT 23096</name>
    <dbReference type="NCBI Taxonomy" id="1392250"/>
    <lineage>
        <taxon>Eukaryota</taxon>
        <taxon>Fungi</taxon>
        <taxon>Dikarya</taxon>
        <taxon>Ascomycota</taxon>
        <taxon>Pezizomycotina</taxon>
        <taxon>Eurotiomycetes</taxon>
        <taxon>Eurotiomycetidae</taxon>
        <taxon>Eurotiales</taxon>
        <taxon>Aspergillaceae</taxon>
        <taxon>Aspergillus</taxon>
        <taxon>Aspergillus subgen. Circumdati</taxon>
    </lineage>
</organism>
<dbReference type="VEuPathDB" id="FungiDB:P170DRAFT_397924"/>
<gene>
    <name evidence="3" type="ORF">P170DRAFT_397924</name>
</gene>
<dbReference type="RefSeq" id="XP_024709748.1">
    <property type="nucleotide sequence ID" value="XM_024846197.1"/>
</dbReference>
<dbReference type="InterPro" id="IPR036397">
    <property type="entry name" value="RNaseH_sf"/>
</dbReference>
<dbReference type="GO" id="GO:0070336">
    <property type="term" value="F:flap-structured DNA binding"/>
    <property type="evidence" value="ECO:0007669"/>
    <property type="project" value="TreeGrafter"/>
</dbReference>
<protein>
    <submittedName>
        <fullName evidence="3">Ribonuclease H-like protein</fullName>
    </submittedName>
</protein>
<dbReference type="EMBL" id="MSFO01000001">
    <property type="protein sequence ID" value="PLB54446.1"/>
    <property type="molecule type" value="Genomic_DNA"/>
</dbReference>
<dbReference type="InterPro" id="IPR015242">
    <property type="entry name" value="Ydc2_cat"/>
</dbReference>
<dbReference type="GO" id="GO:0000402">
    <property type="term" value="F:crossed form four-way junction DNA binding"/>
    <property type="evidence" value="ECO:0007669"/>
    <property type="project" value="TreeGrafter"/>
</dbReference>
<dbReference type="CDD" id="cd16963">
    <property type="entry name" value="CCE1"/>
    <property type="match status" value="1"/>
</dbReference>
<dbReference type="GO" id="GO:0005739">
    <property type="term" value="C:mitochondrion"/>
    <property type="evidence" value="ECO:0007669"/>
    <property type="project" value="TreeGrafter"/>
</dbReference>
<dbReference type="Proteomes" id="UP000234275">
    <property type="component" value="Unassembled WGS sequence"/>
</dbReference>
<dbReference type="STRING" id="1392250.A0A2I2GNK5"/>
<accession>A0A2I2GNK5</accession>
<dbReference type="OrthoDB" id="5552842at2759"/>
<comment type="caution">
    <text evidence="3">The sequence shown here is derived from an EMBL/GenBank/DDBJ whole genome shotgun (WGS) entry which is preliminary data.</text>
</comment>